<comment type="subcellular location">
    <subcellularLocation>
        <location evidence="1">Membrane</location>
        <topology evidence="1">Multi-pass membrane protein</topology>
    </subcellularLocation>
</comment>
<keyword evidence="4 5" id="KW-0472">Membrane</keyword>
<dbReference type="Pfam" id="PF24456">
    <property type="entry name" value="RHD_RETREG1-3"/>
    <property type="match status" value="1"/>
</dbReference>
<evidence type="ECO:0000256" key="4">
    <source>
        <dbReference type="ARBA" id="ARBA00023136"/>
    </source>
</evidence>
<feature type="transmembrane region" description="Helical" evidence="5">
    <location>
        <begin position="125"/>
        <end position="142"/>
    </location>
</feature>
<gene>
    <name evidence="7" type="primary">LOC106126985</name>
</gene>
<reference evidence="7" key="1">
    <citation type="submission" date="2025-08" db="UniProtKB">
        <authorList>
            <consortium name="RefSeq"/>
        </authorList>
    </citation>
    <scope>IDENTIFICATION</scope>
</reference>
<accession>A0AAJ7EK31</accession>
<evidence type="ECO:0000256" key="2">
    <source>
        <dbReference type="ARBA" id="ARBA00022692"/>
    </source>
</evidence>
<dbReference type="GeneID" id="106126985"/>
<evidence type="ECO:0000313" key="7">
    <source>
        <dbReference type="RefSeq" id="XP_013180351.1"/>
    </source>
</evidence>
<protein>
    <submittedName>
        <fullName evidence="7">ADP-ribosylation factor-like protein 6-interacting protein 1</fullName>
    </submittedName>
</protein>
<dbReference type="InterPro" id="IPR052114">
    <property type="entry name" value="ER_autophagy_membrane_reg"/>
</dbReference>
<sequence>MEEQQVKILKRVLEGWRMVLLPLKSIFLWEQQWHPCAIFASISLTYLVIWLLDLNFLATMAIVGLFINFIDFLVPIICNSIYTPSYWTGQKEKMFEDICRSLVSYYNKILQNISTFYSLRETSPCVYYIISISVSLTLAWMASAINNIFLLYIFSTVMLLWPGIQHRGIFNTMLSMLHLAPRTSPFKTE</sequence>
<evidence type="ECO:0000259" key="6">
    <source>
        <dbReference type="Pfam" id="PF24456"/>
    </source>
</evidence>
<feature type="transmembrane region" description="Helical" evidence="5">
    <location>
        <begin position="33"/>
        <end position="52"/>
    </location>
</feature>
<keyword evidence="3 5" id="KW-1133">Transmembrane helix</keyword>
<name>A0AAJ7EK31_PAPXU</name>
<dbReference type="PANTHER" id="PTHR20952:SF0">
    <property type="entry name" value="ADP-RIBOSYLATION FACTOR-LIKE PROTEIN 6-INTERACTING PROTEIN 1"/>
    <property type="match status" value="1"/>
</dbReference>
<keyword evidence="2 5" id="KW-0812">Transmembrane</keyword>
<dbReference type="InterPro" id="IPR057282">
    <property type="entry name" value="RETREG1-3-like_RHD"/>
</dbReference>
<dbReference type="GO" id="GO:0005783">
    <property type="term" value="C:endoplasmic reticulum"/>
    <property type="evidence" value="ECO:0007669"/>
    <property type="project" value="UniProtKB-ARBA"/>
</dbReference>
<dbReference type="Proteomes" id="UP000694872">
    <property type="component" value="Unplaced"/>
</dbReference>
<proteinExistence type="predicted"/>
<evidence type="ECO:0000256" key="1">
    <source>
        <dbReference type="ARBA" id="ARBA00004141"/>
    </source>
</evidence>
<dbReference type="RefSeq" id="XP_013180351.1">
    <property type="nucleotide sequence ID" value="XM_013324897.1"/>
</dbReference>
<dbReference type="KEGG" id="pxu:106126985"/>
<dbReference type="AlphaFoldDB" id="A0AAJ7EK31"/>
<dbReference type="PANTHER" id="PTHR20952">
    <property type="entry name" value="ADP-RIBOSYLATION-LIKE FACTOR 6-INTERACTING PROTEIN"/>
    <property type="match status" value="1"/>
</dbReference>
<dbReference type="GO" id="GO:0016020">
    <property type="term" value="C:membrane"/>
    <property type="evidence" value="ECO:0007669"/>
    <property type="project" value="UniProtKB-SubCell"/>
</dbReference>
<evidence type="ECO:0000256" key="3">
    <source>
        <dbReference type="ARBA" id="ARBA00022989"/>
    </source>
</evidence>
<feature type="domain" description="RETREG1-3/ARL6IP-like N-terminal reticulon-homology" evidence="6">
    <location>
        <begin position="17"/>
        <end position="177"/>
    </location>
</feature>
<evidence type="ECO:0000256" key="5">
    <source>
        <dbReference type="SAM" id="Phobius"/>
    </source>
</evidence>
<feature type="transmembrane region" description="Helical" evidence="5">
    <location>
        <begin position="58"/>
        <end position="82"/>
    </location>
</feature>
<organism evidence="7">
    <name type="scientific">Papilio xuthus</name>
    <name type="common">Asian swallowtail butterfly</name>
    <dbReference type="NCBI Taxonomy" id="66420"/>
    <lineage>
        <taxon>Eukaryota</taxon>
        <taxon>Metazoa</taxon>
        <taxon>Ecdysozoa</taxon>
        <taxon>Arthropoda</taxon>
        <taxon>Hexapoda</taxon>
        <taxon>Insecta</taxon>
        <taxon>Pterygota</taxon>
        <taxon>Neoptera</taxon>
        <taxon>Endopterygota</taxon>
        <taxon>Lepidoptera</taxon>
        <taxon>Glossata</taxon>
        <taxon>Ditrysia</taxon>
        <taxon>Papilionoidea</taxon>
        <taxon>Papilionidae</taxon>
        <taxon>Papilioninae</taxon>
        <taxon>Papilio</taxon>
    </lineage>
</organism>
<dbReference type="CTD" id="23204"/>
<feature type="transmembrane region" description="Helical" evidence="5">
    <location>
        <begin position="148"/>
        <end position="164"/>
    </location>
</feature>